<accession>A0A1W1V7I8</accession>
<organism evidence="1 2">
    <name type="scientific">Deinococcus hopiensis KR-140</name>
    <dbReference type="NCBI Taxonomy" id="695939"/>
    <lineage>
        <taxon>Bacteria</taxon>
        <taxon>Thermotogati</taxon>
        <taxon>Deinococcota</taxon>
        <taxon>Deinococci</taxon>
        <taxon>Deinococcales</taxon>
        <taxon>Deinococcaceae</taxon>
        <taxon>Deinococcus</taxon>
    </lineage>
</organism>
<keyword evidence="2" id="KW-1185">Reference proteome</keyword>
<gene>
    <name evidence="1" type="ORF">SAMN00790413_00327</name>
</gene>
<evidence type="ECO:0000313" key="1">
    <source>
        <dbReference type="EMBL" id="SMB89246.1"/>
    </source>
</evidence>
<dbReference type="EMBL" id="FWWU01000009">
    <property type="protein sequence ID" value="SMB89246.1"/>
    <property type="molecule type" value="Genomic_DNA"/>
</dbReference>
<protein>
    <submittedName>
        <fullName evidence="1">Uncharacterized protein</fullName>
    </submittedName>
</protein>
<dbReference type="AlphaFoldDB" id="A0A1W1V7I8"/>
<evidence type="ECO:0000313" key="2">
    <source>
        <dbReference type="Proteomes" id="UP000192582"/>
    </source>
</evidence>
<dbReference type="Proteomes" id="UP000192582">
    <property type="component" value="Unassembled WGS sequence"/>
</dbReference>
<proteinExistence type="predicted"/>
<name>A0A1W1V7I8_9DEIO</name>
<reference evidence="1 2" key="1">
    <citation type="submission" date="2017-04" db="EMBL/GenBank/DDBJ databases">
        <authorList>
            <person name="Afonso C.L."/>
            <person name="Miller P.J."/>
            <person name="Scott M.A."/>
            <person name="Spackman E."/>
            <person name="Goraichik I."/>
            <person name="Dimitrov K.M."/>
            <person name="Suarez D.L."/>
            <person name="Swayne D.E."/>
        </authorList>
    </citation>
    <scope>NUCLEOTIDE SEQUENCE [LARGE SCALE GENOMIC DNA]</scope>
    <source>
        <strain evidence="1 2">KR-140</strain>
    </source>
</reference>
<sequence length="70" mass="7637">MTDSLSPSQQELLEAIRAGGVLELVFPTSIKKSAYYTLNGSKIRDAAPKALISLGLIRRDPGKTVFYIPE</sequence>
<dbReference type="STRING" id="695939.SAMN00790413_00327"/>